<evidence type="ECO:0008006" key="4">
    <source>
        <dbReference type="Google" id="ProtNLM"/>
    </source>
</evidence>
<feature type="compositionally biased region" description="Basic and acidic residues" evidence="1">
    <location>
        <begin position="322"/>
        <end position="334"/>
    </location>
</feature>
<feature type="compositionally biased region" description="Acidic residues" evidence="1">
    <location>
        <begin position="508"/>
        <end position="517"/>
    </location>
</feature>
<organism evidence="2 3">
    <name type="scientific">Diplodia seriata</name>
    <dbReference type="NCBI Taxonomy" id="420778"/>
    <lineage>
        <taxon>Eukaryota</taxon>
        <taxon>Fungi</taxon>
        <taxon>Dikarya</taxon>
        <taxon>Ascomycota</taxon>
        <taxon>Pezizomycotina</taxon>
        <taxon>Dothideomycetes</taxon>
        <taxon>Dothideomycetes incertae sedis</taxon>
        <taxon>Botryosphaeriales</taxon>
        <taxon>Botryosphaeriaceae</taxon>
        <taxon>Diplodia</taxon>
    </lineage>
</organism>
<evidence type="ECO:0000313" key="2">
    <source>
        <dbReference type="EMBL" id="OMP83540.1"/>
    </source>
</evidence>
<dbReference type="Proteomes" id="UP000190776">
    <property type="component" value="Unassembled WGS sequence"/>
</dbReference>
<feature type="compositionally biased region" description="Basic residues" evidence="1">
    <location>
        <begin position="1"/>
        <end position="12"/>
    </location>
</feature>
<feature type="region of interest" description="Disordered" evidence="1">
    <location>
        <begin position="160"/>
        <end position="384"/>
    </location>
</feature>
<feature type="region of interest" description="Disordered" evidence="1">
    <location>
        <begin position="1"/>
        <end position="43"/>
    </location>
</feature>
<feature type="compositionally biased region" description="Basic and acidic residues" evidence="1">
    <location>
        <begin position="346"/>
        <end position="358"/>
    </location>
</feature>
<evidence type="ECO:0000256" key="1">
    <source>
        <dbReference type="SAM" id="MobiDB-lite"/>
    </source>
</evidence>
<dbReference type="AlphaFoldDB" id="A0A1S8B7K6"/>
<feature type="compositionally biased region" description="Basic and acidic residues" evidence="1">
    <location>
        <begin position="301"/>
        <end position="314"/>
    </location>
</feature>
<proteinExistence type="predicted"/>
<dbReference type="OrthoDB" id="5350410at2759"/>
<accession>A0A1S8B7K6</accession>
<feature type="compositionally biased region" description="Basic and acidic residues" evidence="1">
    <location>
        <begin position="542"/>
        <end position="555"/>
    </location>
</feature>
<feature type="compositionally biased region" description="Low complexity" evidence="1">
    <location>
        <begin position="585"/>
        <end position="599"/>
    </location>
</feature>
<dbReference type="EMBL" id="MSZU01000111">
    <property type="protein sequence ID" value="OMP83540.1"/>
    <property type="molecule type" value="Genomic_DNA"/>
</dbReference>
<reference evidence="2 3" key="1">
    <citation type="submission" date="2017-01" db="EMBL/GenBank/DDBJ databases">
        <title>Draft genome sequence of Diplodia seriata F98.1, a fungal species involved in grapevine trunk diseases.</title>
        <authorList>
            <person name="Robert-Siegwald G."/>
            <person name="Vallet J."/>
            <person name="Abou-Mansour E."/>
            <person name="Xu J."/>
            <person name="Rey P."/>
            <person name="Bertsch C."/>
            <person name="Rego C."/>
            <person name="Larignon P."/>
            <person name="Fontaine F."/>
            <person name="Lebrun M.-H."/>
        </authorList>
    </citation>
    <scope>NUCLEOTIDE SEQUENCE [LARGE SCALE GENOMIC DNA]</scope>
    <source>
        <strain evidence="2 3">F98.1</strain>
    </source>
</reference>
<feature type="compositionally biased region" description="Polar residues" evidence="1">
    <location>
        <begin position="606"/>
        <end position="616"/>
    </location>
</feature>
<protein>
    <recommendedName>
        <fullName evidence="4">AMP-activated protein kinase glycogen-binding domain-containing protein</fullName>
    </recommendedName>
</protein>
<feature type="compositionally biased region" description="Polar residues" evidence="1">
    <location>
        <begin position="257"/>
        <end position="273"/>
    </location>
</feature>
<feature type="region of interest" description="Disordered" evidence="1">
    <location>
        <begin position="410"/>
        <end position="616"/>
    </location>
</feature>
<evidence type="ECO:0000313" key="3">
    <source>
        <dbReference type="Proteomes" id="UP000190776"/>
    </source>
</evidence>
<feature type="compositionally biased region" description="Basic and acidic residues" evidence="1">
    <location>
        <begin position="191"/>
        <end position="205"/>
    </location>
</feature>
<dbReference type="CDD" id="cd02859">
    <property type="entry name" value="E_set_AMPKbeta_like_N"/>
    <property type="match status" value="1"/>
</dbReference>
<name>A0A1S8B7K6_9PEZI</name>
<gene>
    <name evidence="2" type="ORF">BK809_0004921</name>
</gene>
<dbReference type="Gene3D" id="2.60.40.10">
    <property type="entry name" value="Immunoglobulins"/>
    <property type="match status" value="1"/>
</dbReference>
<dbReference type="SUPFAM" id="SSF81296">
    <property type="entry name" value="E set domains"/>
    <property type="match status" value="1"/>
</dbReference>
<feature type="compositionally biased region" description="Basic and acidic residues" evidence="1">
    <location>
        <begin position="279"/>
        <end position="290"/>
    </location>
</feature>
<comment type="caution">
    <text evidence="2">The sequence shown here is derived from an EMBL/GenBank/DDBJ whole genome shotgun (WGS) entry which is preliminary data.</text>
</comment>
<dbReference type="STRING" id="420778.A0A1S8B7K6"/>
<sequence length="652" mass="70637">MPLHKQPPKRRGPYLNLKPAVSEADLGGTNRPPQSIKHAASKSSFRLHRPSRYLSSWYAPPEAMDLSRPKVPVTITFSVPGTLPPVFVASSLTTPSWEPIEMSVKDERTASGDLIFEKSFDAVESGEYQYKFRLGPGDWWVCDESAPIVCDDAGNRNNLLLVTPPQSPALDKGGPRSTSSAPEIAAEDATTSDKLKDGEGGRSHSDPAPAPLPFTVVETVPDAEQPVYGGKRPASLGEDASKRTADAEPDGEFESPEANSSPVKPDTQNNISVPSVVIEKTDDEPAHGDDLGANATQGQQDAHEKRAADAEPDKVVVTGDVEEPKELSRLKLVPESELPAETPTMEDQHSPLLPHEELEPLSDDEAPLLPHERSTSVSNAGSEAGEDAIAAADFAPVEFDGDMPLFRHESISVSAVDSPPRSPSQSQHKSHTSLKDMMDEEDINDPSIEPFPTRRETIYEHLQTLASRREVDIALPEDIDTSPRRKTSRSSSEHIPPASPLDSIKETEESEGEDVDELPSRTIPEPVVERPIPAVPTPPLTPKDDEDGKRHDRADSLVTVTGEENSRDAEGQSNDTDGTKGLSNPEPRSASLEPSAASAEVDRPSTSHSAKVTPNKQNSSFMIKFWNNLFGSWLGPVVRWFTRVCGGQGRAT</sequence>
<dbReference type="InterPro" id="IPR013783">
    <property type="entry name" value="Ig-like_fold"/>
</dbReference>
<dbReference type="InterPro" id="IPR014756">
    <property type="entry name" value="Ig_E-set"/>
</dbReference>